<feature type="repeat" description="TPR" evidence="3">
    <location>
        <begin position="61"/>
        <end position="94"/>
    </location>
</feature>
<reference evidence="5" key="1">
    <citation type="journal article" date="2020" name="mSystems">
        <title>Genome- and Community-Level Interaction Insights into Carbon Utilization and Element Cycling Functions of Hydrothermarchaeota in Hydrothermal Sediment.</title>
        <authorList>
            <person name="Zhou Z."/>
            <person name="Liu Y."/>
            <person name="Xu W."/>
            <person name="Pan J."/>
            <person name="Luo Z.H."/>
            <person name="Li M."/>
        </authorList>
    </citation>
    <scope>NUCLEOTIDE SEQUENCE [LARGE SCALE GENOMIC DNA]</scope>
    <source>
        <strain evidence="5">SpSt-876</strain>
    </source>
</reference>
<proteinExistence type="predicted"/>
<dbReference type="InterPro" id="IPR019734">
    <property type="entry name" value="TPR_rpt"/>
</dbReference>
<dbReference type="PANTHER" id="PTHR44943:SF8">
    <property type="entry name" value="TPR REPEAT-CONTAINING PROTEIN MJ0263"/>
    <property type="match status" value="1"/>
</dbReference>
<dbReference type="InterPro" id="IPR051685">
    <property type="entry name" value="Ycf3/AcsC/BcsC/TPR_MFPF"/>
</dbReference>
<dbReference type="SUPFAM" id="SSF48452">
    <property type="entry name" value="TPR-like"/>
    <property type="match status" value="1"/>
</dbReference>
<dbReference type="InterPro" id="IPR011990">
    <property type="entry name" value="TPR-like_helical_dom_sf"/>
</dbReference>
<feature type="compositionally biased region" description="Basic and acidic residues" evidence="4">
    <location>
        <begin position="12"/>
        <end position="23"/>
    </location>
</feature>
<keyword evidence="2 3" id="KW-0802">TPR repeat</keyword>
<dbReference type="PROSITE" id="PS50293">
    <property type="entry name" value="TPR_REGION"/>
    <property type="match status" value="3"/>
</dbReference>
<accession>A0A7C6EBH1</accession>
<evidence type="ECO:0000256" key="4">
    <source>
        <dbReference type="SAM" id="MobiDB-lite"/>
    </source>
</evidence>
<evidence type="ECO:0000256" key="1">
    <source>
        <dbReference type="ARBA" id="ARBA00022737"/>
    </source>
</evidence>
<dbReference type="EMBL" id="DTLI01000184">
    <property type="protein sequence ID" value="HHS52737.1"/>
    <property type="molecule type" value="Genomic_DNA"/>
</dbReference>
<evidence type="ECO:0000256" key="2">
    <source>
        <dbReference type="ARBA" id="ARBA00022803"/>
    </source>
</evidence>
<dbReference type="PROSITE" id="PS50005">
    <property type="entry name" value="TPR"/>
    <property type="match status" value="3"/>
</dbReference>
<dbReference type="PANTHER" id="PTHR44943">
    <property type="entry name" value="CELLULOSE SYNTHASE OPERON PROTEIN C"/>
    <property type="match status" value="1"/>
</dbReference>
<comment type="caution">
    <text evidence="5">The sequence shown here is derived from an EMBL/GenBank/DDBJ whole genome shotgun (WGS) entry which is preliminary data.</text>
</comment>
<feature type="region of interest" description="Disordered" evidence="4">
    <location>
        <begin position="1"/>
        <end position="23"/>
    </location>
</feature>
<keyword evidence="1" id="KW-0677">Repeat</keyword>
<name>A0A7C6EBH1_UNCW3</name>
<evidence type="ECO:0000313" key="5">
    <source>
        <dbReference type="EMBL" id="HHS52737.1"/>
    </source>
</evidence>
<feature type="repeat" description="TPR" evidence="3">
    <location>
        <begin position="27"/>
        <end position="60"/>
    </location>
</feature>
<evidence type="ECO:0000256" key="3">
    <source>
        <dbReference type="PROSITE-ProRule" id="PRU00339"/>
    </source>
</evidence>
<feature type="repeat" description="TPR" evidence="3">
    <location>
        <begin position="95"/>
        <end position="128"/>
    </location>
</feature>
<protein>
    <submittedName>
        <fullName evidence="5">Tetratricopeptide repeat protein</fullName>
    </submittedName>
</protein>
<organism evidence="5">
    <name type="scientific">candidate division WOR-3 bacterium</name>
    <dbReference type="NCBI Taxonomy" id="2052148"/>
    <lineage>
        <taxon>Bacteria</taxon>
        <taxon>Bacteria division WOR-3</taxon>
    </lineage>
</organism>
<dbReference type="AlphaFoldDB" id="A0A7C6EBH1"/>
<sequence>MKFFSIFGKKKKESEEQKPAEREKLDADAWYNKGIALGDLGRYDDAIRCIDKALKINPRYAEAWTGKGSALGNLGRVDDAIRCFDEAIRINPGDAKAWNNKGIALCMLGQYDEALKSVKQAIRINPNFAVAHQLEELILEELKR</sequence>
<dbReference type="Gene3D" id="1.25.40.10">
    <property type="entry name" value="Tetratricopeptide repeat domain"/>
    <property type="match status" value="2"/>
</dbReference>
<dbReference type="Pfam" id="PF00515">
    <property type="entry name" value="TPR_1"/>
    <property type="match status" value="3"/>
</dbReference>
<gene>
    <name evidence="5" type="ORF">ENW73_07765</name>
</gene>
<dbReference type="SMART" id="SM00028">
    <property type="entry name" value="TPR"/>
    <property type="match status" value="3"/>
</dbReference>